<gene>
    <name evidence="2" type="ORF">EDM58_23910</name>
</gene>
<reference evidence="2 3" key="1">
    <citation type="submission" date="2018-10" db="EMBL/GenBank/DDBJ databases">
        <title>Phylogenomics of Brevibacillus.</title>
        <authorList>
            <person name="Dunlap C."/>
        </authorList>
    </citation>
    <scope>NUCLEOTIDE SEQUENCE [LARGE SCALE GENOMIC DNA]</scope>
    <source>
        <strain evidence="2 3">JCM 15085</strain>
    </source>
</reference>
<name>A0A3M8C3T9_9BACL</name>
<comment type="caution">
    <text evidence="2">The sequence shown here is derived from an EMBL/GenBank/DDBJ whole genome shotgun (WGS) entry which is preliminary data.</text>
</comment>
<evidence type="ECO:0000313" key="3">
    <source>
        <dbReference type="Proteomes" id="UP000281915"/>
    </source>
</evidence>
<sequence>MNKIYKHLNRINIEEDYEGEALSNDEVNAYFQQFKSNNRMKKKPKKARKSLFVTAAAILLFMTSAALNDDIQARVSTFLDDFSYNLSNIISPNATEYATEVNQVIRFENADLKLTDIVIDDQFVTYNVLIDAHDDIKVNGLYSKPLKINGKTYTGGGSGQLGLIDEVNNVYSLVMTERLEDAIPEGNLNIRLAFTELSYFKEGTELRNKMNAVYEFTASKSLLAQNTNQVALNQTFSIGDFEITLEEFIINPVTARFESYAFNANLVYDILLIDQEGMTYLFNLTSKRPSETSERFDAILSFNPDFSTGTIDDLKNAEYLIPEFKLSYTPEKSGEVQNLESPSGEYEKIILK</sequence>
<dbReference type="Gene3D" id="2.60.40.1630">
    <property type="entry name" value="bacillus anthracis domain"/>
    <property type="match status" value="1"/>
</dbReference>
<feature type="transmembrane region" description="Helical" evidence="1">
    <location>
        <begin position="50"/>
        <end position="67"/>
    </location>
</feature>
<accession>A0A3M8C3T9</accession>
<dbReference type="AlphaFoldDB" id="A0A3M8C3T9"/>
<dbReference type="EMBL" id="RHHT01000074">
    <property type="protein sequence ID" value="RNB69575.1"/>
    <property type="molecule type" value="Genomic_DNA"/>
</dbReference>
<protein>
    <recommendedName>
        <fullName evidence="4">DUF4179 domain-containing protein</fullName>
    </recommendedName>
</protein>
<dbReference type="Proteomes" id="UP000281915">
    <property type="component" value="Unassembled WGS sequence"/>
</dbReference>
<evidence type="ECO:0000256" key="1">
    <source>
        <dbReference type="SAM" id="Phobius"/>
    </source>
</evidence>
<evidence type="ECO:0000313" key="2">
    <source>
        <dbReference type="EMBL" id="RNB69575.1"/>
    </source>
</evidence>
<dbReference type="RefSeq" id="WP_122915559.1">
    <property type="nucleotide sequence ID" value="NZ_RHHT01000074.1"/>
</dbReference>
<keyword evidence="1" id="KW-0472">Membrane</keyword>
<evidence type="ECO:0008006" key="4">
    <source>
        <dbReference type="Google" id="ProtNLM"/>
    </source>
</evidence>
<proteinExistence type="predicted"/>
<keyword evidence="1" id="KW-0812">Transmembrane</keyword>
<keyword evidence="1" id="KW-1133">Transmembrane helix</keyword>
<organism evidence="2 3">
    <name type="scientific">Brevibacillus panacihumi</name>
    <dbReference type="NCBI Taxonomy" id="497735"/>
    <lineage>
        <taxon>Bacteria</taxon>
        <taxon>Bacillati</taxon>
        <taxon>Bacillota</taxon>
        <taxon>Bacilli</taxon>
        <taxon>Bacillales</taxon>
        <taxon>Paenibacillaceae</taxon>
        <taxon>Brevibacillus</taxon>
    </lineage>
</organism>